<protein>
    <submittedName>
        <fullName evidence="2">Uncharacterized protein</fullName>
    </submittedName>
</protein>
<proteinExistence type="predicted"/>
<keyword evidence="3" id="KW-1185">Reference proteome</keyword>
<feature type="signal peptide" evidence="1">
    <location>
        <begin position="1"/>
        <end position="20"/>
    </location>
</feature>
<reference evidence="2 3" key="1">
    <citation type="journal article" date="2023" name="Insect Mol. Biol.">
        <title>Genome sequencing provides insights into the evolution of gene families encoding plant cell wall-degrading enzymes in longhorned beetles.</title>
        <authorList>
            <person name="Shin N.R."/>
            <person name="Okamura Y."/>
            <person name="Kirsch R."/>
            <person name="Pauchet Y."/>
        </authorList>
    </citation>
    <scope>NUCLEOTIDE SEQUENCE [LARGE SCALE GENOMIC DNA]</scope>
    <source>
        <strain evidence="2">EAD_L_NR</strain>
    </source>
</reference>
<keyword evidence="1" id="KW-0732">Signal</keyword>
<dbReference type="AlphaFoldDB" id="A0AAV8VI86"/>
<evidence type="ECO:0000256" key="1">
    <source>
        <dbReference type="SAM" id="SignalP"/>
    </source>
</evidence>
<gene>
    <name evidence="2" type="ORF">NQ315_003743</name>
</gene>
<dbReference type="Proteomes" id="UP001159042">
    <property type="component" value="Unassembled WGS sequence"/>
</dbReference>
<organism evidence="2 3">
    <name type="scientific">Exocentrus adspersus</name>
    <dbReference type="NCBI Taxonomy" id="1586481"/>
    <lineage>
        <taxon>Eukaryota</taxon>
        <taxon>Metazoa</taxon>
        <taxon>Ecdysozoa</taxon>
        <taxon>Arthropoda</taxon>
        <taxon>Hexapoda</taxon>
        <taxon>Insecta</taxon>
        <taxon>Pterygota</taxon>
        <taxon>Neoptera</taxon>
        <taxon>Endopterygota</taxon>
        <taxon>Coleoptera</taxon>
        <taxon>Polyphaga</taxon>
        <taxon>Cucujiformia</taxon>
        <taxon>Chrysomeloidea</taxon>
        <taxon>Cerambycidae</taxon>
        <taxon>Lamiinae</taxon>
        <taxon>Acanthocinini</taxon>
        <taxon>Exocentrus</taxon>
    </lineage>
</organism>
<accession>A0AAV8VI86</accession>
<feature type="chain" id="PRO_5043361776" evidence="1">
    <location>
        <begin position="21"/>
        <end position="234"/>
    </location>
</feature>
<evidence type="ECO:0000313" key="3">
    <source>
        <dbReference type="Proteomes" id="UP001159042"/>
    </source>
</evidence>
<dbReference type="EMBL" id="JANEYG010000086">
    <property type="protein sequence ID" value="KAJ8913834.1"/>
    <property type="molecule type" value="Genomic_DNA"/>
</dbReference>
<name>A0AAV8VI86_9CUCU</name>
<sequence length="234" mass="26708">MKYTVVISVLFILGTTATLRQEIDHGSQGRTKVLKRIVKRSLNGLAAQMLPLLETKIISNCNDSKSAEELQDVYSEMKVCFAKEKILRVSKEDFWKNIKECSKDAITKTRNCLPEDRKYFPEFVLSVAKSAVDFMYEDVDLIRVDLAACVPKLNNFEAQYDYLRCLRGISSKDNSTSPTELPSQAEFCAKFIPANQCFTDMIKGHCPQTSNLKKFRENYINMAKRPCEESNEIS</sequence>
<comment type="caution">
    <text evidence="2">The sequence shown here is derived from an EMBL/GenBank/DDBJ whole genome shotgun (WGS) entry which is preliminary data.</text>
</comment>
<evidence type="ECO:0000313" key="2">
    <source>
        <dbReference type="EMBL" id="KAJ8913834.1"/>
    </source>
</evidence>